<dbReference type="SUPFAM" id="SSF55729">
    <property type="entry name" value="Acyl-CoA N-acyltransferases (Nat)"/>
    <property type="match status" value="1"/>
</dbReference>
<dbReference type="Proteomes" id="UP000190973">
    <property type="component" value="Unassembled WGS sequence"/>
</dbReference>
<organism evidence="2 3">
    <name type="scientific">Clostridium beijerinckii</name>
    <name type="common">Clostridium MP</name>
    <dbReference type="NCBI Taxonomy" id="1520"/>
    <lineage>
        <taxon>Bacteria</taxon>
        <taxon>Bacillati</taxon>
        <taxon>Bacillota</taxon>
        <taxon>Clostridia</taxon>
        <taxon>Eubacteriales</taxon>
        <taxon>Clostridiaceae</taxon>
        <taxon>Clostridium</taxon>
    </lineage>
</organism>
<evidence type="ECO:0000259" key="1">
    <source>
        <dbReference type="Pfam" id="PF13480"/>
    </source>
</evidence>
<dbReference type="PANTHER" id="PTHR36174:SF1">
    <property type="entry name" value="LIPID II:GLYCINE GLYCYLTRANSFERASE"/>
    <property type="match status" value="1"/>
</dbReference>
<feature type="domain" description="BioF2-like acetyltransferase" evidence="1">
    <location>
        <begin position="169"/>
        <end position="296"/>
    </location>
</feature>
<evidence type="ECO:0000313" key="3">
    <source>
        <dbReference type="Proteomes" id="UP000190973"/>
    </source>
</evidence>
<dbReference type="Pfam" id="PF13480">
    <property type="entry name" value="Acetyltransf_6"/>
    <property type="match status" value="1"/>
</dbReference>
<name>A0A1S8SE44_CLOBE</name>
<accession>A0A1S8SE44</accession>
<dbReference type="EMBL" id="LZZI01000009">
    <property type="protein sequence ID" value="OOM63717.1"/>
    <property type="molecule type" value="Genomic_DNA"/>
</dbReference>
<sequence length="328" mass="38620">MNLSVEKFNNDNEQEWDKFIENNSVNGTFLQSRNFLNYHKDRFKDHSLIIKKGTSIIALIPACEIVEDQKKVFYSHKGSTFGGVVINKNFNNINHIDNLFKVLDNYLIQNSFDEIILKSTSEIFCSGNTNLLDYFYFKYNYENYTELSLYIDFDNYSPVIENNFSASKRRDLKYSLKYNLEFRTLETDDEVDDFYNLLLKSLEKHNTKPVHSLEELLDFKNTRFKDIVKFYGVYYKNNLIAGSMVFNFSNNIFHTQYLASDSLYSSYYPMNFLNYSLISQAYLNKFKFFSFGISTEDKGKFLNASLAQFKEGFGTVGAINRTYYKELK</sequence>
<dbReference type="RefSeq" id="WP_077837630.1">
    <property type="nucleotide sequence ID" value="NZ_JABTAE010000001.1"/>
</dbReference>
<protein>
    <recommendedName>
        <fullName evidence="1">BioF2-like acetyltransferase domain-containing protein</fullName>
    </recommendedName>
</protein>
<evidence type="ECO:0000313" key="2">
    <source>
        <dbReference type="EMBL" id="OOM63717.1"/>
    </source>
</evidence>
<dbReference type="InterPro" id="IPR016181">
    <property type="entry name" value="Acyl_CoA_acyltransferase"/>
</dbReference>
<dbReference type="Gene3D" id="3.40.630.30">
    <property type="match status" value="2"/>
</dbReference>
<dbReference type="InterPro" id="IPR050644">
    <property type="entry name" value="PG_Glycine_Bridge_Synth"/>
</dbReference>
<dbReference type="AlphaFoldDB" id="A0A1S8SE44"/>
<gene>
    <name evidence="2" type="ORF">CLBCK_08520</name>
</gene>
<reference evidence="2 3" key="1">
    <citation type="submission" date="2016-05" db="EMBL/GenBank/DDBJ databases">
        <title>Microbial solvent formation.</title>
        <authorList>
            <person name="Poehlein A."/>
            <person name="Montoya Solano J.D."/>
            <person name="Flitsch S."/>
            <person name="Krabben P."/>
            <person name="Duerre P."/>
            <person name="Daniel R."/>
        </authorList>
    </citation>
    <scope>NUCLEOTIDE SEQUENCE [LARGE SCALE GENOMIC DNA]</scope>
    <source>
        <strain evidence="2 3">DSM 53</strain>
    </source>
</reference>
<proteinExistence type="predicted"/>
<comment type="caution">
    <text evidence="2">The sequence shown here is derived from an EMBL/GenBank/DDBJ whole genome shotgun (WGS) entry which is preliminary data.</text>
</comment>
<dbReference type="PANTHER" id="PTHR36174">
    <property type="entry name" value="LIPID II:GLYCINE GLYCYLTRANSFERASE"/>
    <property type="match status" value="1"/>
</dbReference>
<dbReference type="InterPro" id="IPR038740">
    <property type="entry name" value="BioF2-like_GNAT_dom"/>
</dbReference>